<feature type="region of interest" description="Disordered" evidence="1">
    <location>
        <begin position="1"/>
        <end position="28"/>
    </location>
</feature>
<gene>
    <name evidence="2" type="ORF">BDD14_5493</name>
</gene>
<dbReference type="Proteomes" id="UP000292958">
    <property type="component" value="Unassembled WGS sequence"/>
</dbReference>
<evidence type="ECO:0000256" key="1">
    <source>
        <dbReference type="SAM" id="MobiDB-lite"/>
    </source>
</evidence>
<dbReference type="AlphaFoldDB" id="A0A4Q7YFA5"/>
<keyword evidence="3" id="KW-1185">Reference proteome</keyword>
<proteinExistence type="predicted"/>
<evidence type="ECO:0000313" key="2">
    <source>
        <dbReference type="EMBL" id="RZU35444.1"/>
    </source>
</evidence>
<evidence type="ECO:0000313" key="3">
    <source>
        <dbReference type="Proteomes" id="UP000292958"/>
    </source>
</evidence>
<sequence>MEPRGHQVPLEQAEDKEHRGTSISPEPMEDLMGLAEEPEEWEATVLQAKRAATEGLSSLMSAQE</sequence>
<name>A0A4Q7YFA5_9BACT</name>
<protein>
    <submittedName>
        <fullName evidence="2">Uncharacterized protein</fullName>
    </submittedName>
</protein>
<reference evidence="2 3" key="1">
    <citation type="submission" date="2019-02" db="EMBL/GenBank/DDBJ databases">
        <title>Genomic Encyclopedia of Archaeal and Bacterial Type Strains, Phase II (KMG-II): from individual species to whole genera.</title>
        <authorList>
            <person name="Goeker M."/>
        </authorList>
    </citation>
    <scope>NUCLEOTIDE SEQUENCE [LARGE SCALE GENOMIC DNA]</scope>
    <source>
        <strain evidence="2 3">DSM 18101</strain>
    </source>
</reference>
<accession>A0A4Q7YFA5</accession>
<comment type="caution">
    <text evidence="2">The sequence shown here is derived from an EMBL/GenBank/DDBJ whole genome shotgun (WGS) entry which is preliminary data.</text>
</comment>
<organism evidence="2 3">
    <name type="scientific">Edaphobacter modestus</name>
    <dbReference type="NCBI Taxonomy" id="388466"/>
    <lineage>
        <taxon>Bacteria</taxon>
        <taxon>Pseudomonadati</taxon>
        <taxon>Acidobacteriota</taxon>
        <taxon>Terriglobia</taxon>
        <taxon>Terriglobales</taxon>
        <taxon>Acidobacteriaceae</taxon>
        <taxon>Edaphobacter</taxon>
    </lineage>
</organism>
<dbReference type="EMBL" id="SHKW01000002">
    <property type="protein sequence ID" value="RZU35444.1"/>
    <property type="molecule type" value="Genomic_DNA"/>
</dbReference>